<evidence type="ECO:0000256" key="1">
    <source>
        <dbReference type="ARBA" id="ARBA00004651"/>
    </source>
</evidence>
<feature type="transmembrane region" description="Helical" evidence="7">
    <location>
        <begin position="404"/>
        <end position="420"/>
    </location>
</feature>
<dbReference type="PANTHER" id="PTHR33567:SF3">
    <property type="entry name" value="CHROMATE ION TRANSPORTER (EUROFUNG)"/>
    <property type="match status" value="1"/>
</dbReference>
<proteinExistence type="inferred from homology"/>
<evidence type="ECO:0000256" key="3">
    <source>
        <dbReference type="ARBA" id="ARBA00022475"/>
    </source>
</evidence>
<keyword evidence="9" id="KW-1185">Reference proteome</keyword>
<gene>
    <name evidence="8" type="ORF">HNQ61_003807</name>
</gene>
<dbReference type="EMBL" id="JACHIA010000012">
    <property type="protein sequence ID" value="MBB6072146.1"/>
    <property type="molecule type" value="Genomic_DNA"/>
</dbReference>
<keyword evidence="4 7" id="KW-0812">Transmembrane</keyword>
<evidence type="ECO:0000256" key="4">
    <source>
        <dbReference type="ARBA" id="ARBA00022692"/>
    </source>
</evidence>
<feature type="transmembrane region" description="Helical" evidence="7">
    <location>
        <begin position="121"/>
        <end position="145"/>
    </location>
</feature>
<dbReference type="NCBIfam" id="TIGR00937">
    <property type="entry name" value="2A51"/>
    <property type="match status" value="1"/>
</dbReference>
<evidence type="ECO:0000256" key="6">
    <source>
        <dbReference type="ARBA" id="ARBA00023136"/>
    </source>
</evidence>
<evidence type="ECO:0000313" key="8">
    <source>
        <dbReference type="EMBL" id="MBB6072146.1"/>
    </source>
</evidence>
<protein>
    <submittedName>
        <fullName evidence="8">Chromate transporter</fullName>
    </submittedName>
</protein>
<dbReference type="PANTHER" id="PTHR33567">
    <property type="entry name" value="CHROMATE ION TRANSPORTER (EUROFUNG)"/>
    <property type="match status" value="1"/>
</dbReference>
<dbReference type="RefSeq" id="WP_170034712.1">
    <property type="nucleotide sequence ID" value="NZ_JABDTL010000001.1"/>
</dbReference>
<keyword evidence="5 7" id="KW-1133">Transmembrane helix</keyword>
<comment type="subcellular location">
    <subcellularLocation>
        <location evidence="1">Cell membrane</location>
        <topology evidence="1">Multi-pass membrane protein</topology>
    </subcellularLocation>
</comment>
<dbReference type="PIRSF" id="PIRSF004810">
    <property type="entry name" value="ChrA"/>
    <property type="match status" value="1"/>
</dbReference>
<organism evidence="8 9">
    <name type="scientific">Longimicrobium terrae</name>
    <dbReference type="NCBI Taxonomy" id="1639882"/>
    <lineage>
        <taxon>Bacteria</taxon>
        <taxon>Pseudomonadati</taxon>
        <taxon>Gemmatimonadota</taxon>
        <taxon>Longimicrobiia</taxon>
        <taxon>Longimicrobiales</taxon>
        <taxon>Longimicrobiaceae</taxon>
        <taxon>Longimicrobium</taxon>
    </lineage>
</organism>
<feature type="transmembrane region" description="Helical" evidence="7">
    <location>
        <begin position="286"/>
        <end position="305"/>
    </location>
</feature>
<comment type="similarity">
    <text evidence="2">Belongs to the chromate ion transporter (CHR) (TC 2.A.51) family.</text>
</comment>
<dbReference type="InterPro" id="IPR003370">
    <property type="entry name" value="Chromate_transpt"/>
</dbReference>
<comment type="caution">
    <text evidence="8">The sequence shown here is derived from an EMBL/GenBank/DDBJ whole genome shotgun (WGS) entry which is preliminary data.</text>
</comment>
<dbReference type="GO" id="GO:0015109">
    <property type="term" value="F:chromate transmembrane transporter activity"/>
    <property type="evidence" value="ECO:0007669"/>
    <property type="project" value="InterPro"/>
</dbReference>
<dbReference type="InterPro" id="IPR014047">
    <property type="entry name" value="Chr_Tranpt_l_chain"/>
</dbReference>
<feature type="transmembrane region" description="Helical" evidence="7">
    <location>
        <begin position="317"/>
        <end position="341"/>
    </location>
</feature>
<dbReference type="Pfam" id="PF02417">
    <property type="entry name" value="Chromate_transp"/>
    <property type="match status" value="2"/>
</dbReference>
<sequence length="444" mass="46381">MQNTPSTDDPPRGPAVPFGEAVRTWARIGVLSFGGPAGQIAVMHRVLVDEKRWISEPRFLHALNFCMLLPGPEAQQLATYVGWTMFGVRGGLAAGMLFILPGFVTMMGLSAAYAALHGTPWVAALFFGLKPAVIAIVVQAVLRIGGRALGDRRRMTIAAAVFIGIALLGIPFPLIVIAAAVAGWLWLPAAVIDDDPLPPLTRMERRAMAMRSLRVAAVCAVLWWAPVALLAAVFGPGSVFVAEGVFFGRAAAVTFGGAYAVLAYVAQQAVGHYGWLAPGQMLDGLGMAETTPGPLILVVQFVAFLGAYNHPGALPPLAAGAIGASVAVWVTFAPSFLFIFAGAPFVEGLRRNAALASALSGITAAVVGVILNLALWFALHVLFGRMMDVAPLGLRIAFPDVRSLQIAPLVIAIAAAVAIFRFRAGIPAVLTGAALCGLAIRLLG</sequence>
<reference evidence="8 9" key="1">
    <citation type="submission" date="2020-08" db="EMBL/GenBank/DDBJ databases">
        <title>Genomic Encyclopedia of Type Strains, Phase IV (KMG-IV): sequencing the most valuable type-strain genomes for metagenomic binning, comparative biology and taxonomic classification.</title>
        <authorList>
            <person name="Goeker M."/>
        </authorList>
    </citation>
    <scope>NUCLEOTIDE SEQUENCE [LARGE SCALE GENOMIC DNA]</scope>
    <source>
        <strain evidence="8 9">DSM 29007</strain>
    </source>
</reference>
<feature type="transmembrane region" description="Helical" evidence="7">
    <location>
        <begin position="426"/>
        <end position="443"/>
    </location>
</feature>
<evidence type="ECO:0000256" key="5">
    <source>
        <dbReference type="ARBA" id="ARBA00022989"/>
    </source>
</evidence>
<keyword evidence="3" id="KW-1003">Cell membrane</keyword>
<feature type="transmembrane region" description="Helical" evidence="7">
    <location>
        <begin position="353"/>
        <end position="383"/>
    </location>
</feature>
<accession>A0A841H2J1</accession>
<dbReference type="GO" id="GO:0005886">
    <property type="term" value="C:plasma membrane"/>
    <property type="evidence" value="ECO:0007669"/>
    <property type="project" value="UniProtKB-SubCell"/>
</dbReference>
<feature type="transmembrane region" description="Helical" evidence="7">
    <location>
        <begin position="92"/>
        <end position="115"/>
    </location>
</feature>
<evidence type="ECO:0000256" key="2">
    <source>
        <dbReference type="ARBA" id="ARBA00005262"/>
    </source>
</evidence>
<dbReference type="AlphaFoldDB" id="A0A841H2J1"/>
<name>A0A841H2J1_9BACT</name>
<feature type="transmembrane region" description="Helical" evidence="7">
    <location>
        <begin position="246"/>
        <end position="266"/>
    </location>
</feature>
<evidence type="ECO:0000313" key="9">
    <source>
        <dbReference type="Proteomes" id="UP000582837"/>
    </source>
</evidence>
<dbReference type="Proteomes" id="UP000582837">
    <property type="component" value="Unassembled WGS sequence"/>
</dbReference>
<feature type="transmembrane region" description="Helical" evidence="7">
    <location>
        <begin position="213"/>
        <end position="234"/>
    </location>
</feature>
<keyword evidence="6 7" id="KW-0472">Membrane</keyword>
<feature type="transmembrane region" description="Helical" evidence="7">
    <location>
        <begin position="157"/>
        <end position="187"/>
    </location>
</feature>
<evidence type="ECO:0000256" key="7">
    <source>
        <dbReference type="SAM" id="Phobius"/>
    </source>
</evidence>